<dbReference type="Gene3D" id="1.20.1250.20">
    <property type="entry name" value="MFS general substrate transporter like domains"/>
    <property type="match status" value="2"/>
</dbReference>
<evidence type="ECO:0000256" key="4">
    <source>
        <dbReference type="ARBA" id="ARBA00023136"/>
    </source>
</evidence>
<dbReference type="SUPFAM" id="SSF103473">
    <property type="entry name" value="MFS general substrate transporter"/>
    <property type="match status" value="1"/>
</dbReference>
<dbReference type="GO" id="GO:0015355">
    <property type="term" value="F:secondary active monocarboxylate transmembrane transporter activity"/>
    <property type="evidence" value="ECO:0007669"/>
    <property type="project" value="TreeGrafter"/>
</dbReference>
<dbReference type="InterPro" id="IPR036259">
    <property type="entry name" value="MFS_trans_sf"/>
</dbReference>
<evidence type="ECO:0000256" key="1">
    <source>
        <dbReference type="ARBA" id="ARBA00004141"/>
    </source>
</evidence>
<dbReference type="GO" id="GO:0005886">
    <property type="term" value="C:plasma membrane"/>
    <property type="evidence" value="ECO:0007669"/>
    <property type="project" value="TreeGrafter"/>
</dbReference>
<comment type="subcellular location">
    <subcellularLocation>
        <location evidence="1">Membrane</location>
        <topology evidence="1">Multi-pass membrane protein</topology>
    </subcellularLocation>
</comment>
<dbReference type="AlphaFoldDB" id="A0A1E4TM98"/>
<gene>
    <name evidence="7" type="ORF">CANCADRAFT_21700</name>
</gene>
<reference evidence="8" key="1">
    <citation type="submission" date="2016-02" db="EMBL/GenBank/DDBJ databases">
        <title>Comparative genomics of biotechnologically important yeasts.</title>
        <authorList>
            <consortium name="DOE Joint Genome Institute"/>
            <person name="Riley R."/>
            <person name="Haridas S."/>
            <person name="Wolfe K.H."/>
            <person name="Lopes M.R."/>
            <person name="Hittinger C.T."/>
            <person name="Goker M."/>
            <person name="Salamov A."/>
            <person name="Wisecaver J."/>
            <person name="Long T.M."/>
            <person name="Aerts A.L."/>
            <person name="Barry K."/>
            <person name="Choi C."/>
            <person name="Clum A."/>
            <person name="Coughlan A.Y."/>
            <person name="Deshpande S."/>
            <person name="Douglass A.P."/>
            <person name="Hanson S.J."/>
            <person name="Klenk H.-P."/>
            <person name="Labutti K."/>
            <person name="Lapidus A."/>
            <person name="Lindquist E."/>
            <person name="Lipzen A."/>
            <person name="Meier-Kolthoff J.P."/>
            <person name="Ohm R.A."/>
            <person name="Otillar R.P."/>
            <person name="Pangilinan J."/>
            <person name="Peng Y."/>
            <person name="Rokas A."/>
            <person name="Rosa C.A."/>
            <person name="Scheuner C."/>
            <person name="Sibirny A.A."/>
            <person name="Slot J.C."/>
            <person name="Stielow J.B."/>
            <person name="Sun H."/>
            <person name="Kurtzman C.P."/>
            <person name="Blackwell M."/>
            <person name="Jeffries T.W."/>
            <person name="Grigoriev I.V."/>
        </authorList>
    </citation>
    <scope>NUCLEOTIDE SEQUENCE [LARGE SCALE GENOMIC DNA]</scope>
    <source>
        <strain evidence="8">NRRL Y-17796</strain>
    </source>
</reference>
<feature type="domain" description="Major facilitator superfamily (MFS) profile" evidence="6">
    <location>
        <begin position="52"/>
        <end position="457"/>
    </location>
</feature>
<evidence type="ECO:0000256" key="3">
    <source>
        <dbReference type="ARBA" id="ARBA00022989"/>
    </source>
</evidence>
<dbReference type="PANTHER" id="PTHR23508">
    <property type="entry name" value="CARBOXYLIC ACID TRANSPORTER PROTEIN HOMOLOG"/>
    <property type="match status" value="1"/>
</dbReference>
<keyword evidence="2 5" id="KW-0812">Transmembrane</keyword>
<organism evidence="7 8">
    <name type="scientific">Tortispora caseinolytica NRRL Y-17796</name>
    <dbReference type="NCBI Taxonomy" id="767744"/>
    <lineage>
        <taxon>Eukaryota</taxon>
        <taxon>Fungi</taxon>
        <taxon>Dikarya</taxon>
        <taxon>Ascomycota</taxon>
        <taxon>Saccharomycotina</taxon>
        <taxon>Trigonopsidomycetes</taxon>
        <taxon>Trigonopsidales</taxon>
        <taxon>Trigonopsidaceae</taxon>
        <taxon>Tortispora</taxon>
    </lineage>
</organism>
<dbReference type="Pfam" id="PF00083">
    <property type="entry name" value="Sugar_tr"/>
    <property type="match status" value="1"/>
</dbReference>
<feature type="transmembrane region" description="Helical" evidence="5">
    <location>
        <begin position="90"/>
        <end position="110"/>
    </location>
</feature>
<keyword evidence="4 5" id="KW-0472">Membrane</keyword>
<keyword evidence="8" id="KW-1185">Reference proteome</keyword>
<dbReference type="CDD" id="cd17316">
    <property type="entry name" value="MFS_SV2_like"/>
    <property type="match status" value="1"/>
</dbReference>
<feature type="transmembrane region" description="Helical" evidence="5">
    <location>
        <begin position="267"/>
        <end position="287"/>
    </location>
</feature>
<dbReference type="PROSITE" id="PS50850">
    <property type="entry name" value="MFS"/>
    <property type="match status" value="1"/>
</dbReference>
<dbReference type="InterPro" id="IPR005828">
    <property type="entry name" value="MFS_sugar_transport-like"/>
</dbReference>
<evidence type="ECO:0000313" key="8">
    <source>
        <dbReference type="Proteomes" id="UP000095023"/>
    </source>
</evidence>
<dbReference type="OrthoDB" id="5296287at2759"/>
<feature type="transmembrane region" description="Helical" evidence="5">
    <location>
        <begin position="307"/>
        <end position="324"/>
    </location>
</feature>
<evidence type="ECO:0000256" key="2">
    <source>
        <dbReference type="ARBA" id="ARBA00022692"/>
    </source>
</evidence>
<feature type="transmembrane region" description="Helical" evidence="5">
    <location>
        <begin position="434"/>
        <end position="454"/>
    </location>
</feature>
<dbReference type="InterPro" id="IPR020846">
    <property type="entry name" value="MFS_dom"/>
</dbReference>
<feature type="transmembrane region" description="Helical" evidence="5">
    <location>
        <begin position="117"/>
        <end position="136"/>
    </location>
</feature>
<dbReference type="PANTHER" id="PTHR23508:SF10">
    <property type="entry name" value="CARBOXYLIC ACID TRANSPORTER PROTEIN HOMOLOG"/>
    <property type="match status" value="1"/>
</dbReference>
<dbReference type="GO" id="GO:0035879">
    <property type="term" value="P:plasma membrane lactate transport"/>
    <property type="evidence" value="ECO:0007669"/>
    <property type="project" value="TreeGrafter"/>
</dbReference>
<proteinExistence type="predicted"/>
<feature type="transmembrane region" description="Helical" evidence="5">
    <location>
        <begin position="50"/>
        <end position="70"/>
    </location>
</feature>
<keyword evidence="3 5" id="KW-1133">Transmembrane helix</keyword>
<sequence>MLHDVPVIDLSPSSIGKYFKTRISSLCTLPESHAPINPFPSLKHMTRRNWLFFGVAFFGWTWDAVDFFAVSITASEIAETLDRPLTDITWGITLVLMLRSVGAIGFGLAGDRWGRKWPFIINCAIFIVLEIGTGFVKTYQDFLAVRALFGVAMGGLFGNAAATALEDAPAECRGVLSGLFQQGYAFGYLLVVVFSRAFENTAKGWRSLFWFTAGPPVLIIAWRLCLPETDAFLNELRARKEAQEQGIESISKAELFRKQAKDALKHYWLITIYLVIFMAIMNFSSHGSQDLYPSMLKNQLGYSSDRVTVTMVVANLGALCGGVTMGHLSEFLGRRLTVSICAIIGGALIYPAFMLKNSGINAGVFFLQFMVQGAWGVCPVFLSEMSPPAFRAFVAGTSYQLGNLASSASSTIEARIGSRFPLGDKPGIYDYGKVMAIFMGCVFGALLIAAILGMERFHADFRTEEHIASEAAHDKFEEKAEDSMLEHKEN</sequence>
<name>A0A1E4TM98_9ASCO</name>
<protein>
    <recommendedName>
        <fullName evidence="6">Major facilitator superfamily (MFS) profile domain-containing protein</fullName>
    </recommendedName>
</protein>
<feature type="transmembrane region" description="Helical" evidence="5">
    <location>
        <begin position="207"/>
        <end position="226"/>
    </location>
</feature>
<dbReference type="EMBL" id="KV453841">
    <property type="protein sequence ID" value="ODV92885.1"/>
    <property type="molecule type" value="Genomic_DNA"/>
</dbReference>
<evidence type="ECO:0000259" key="6">
    <source>
        <dbReference type="PROSITE" id="PS50850"/>
    </source>
</evidence>
<feature type="transmembrane region" description="Helical" evidence="5">
    <location>
        <begin position="142"/>
        <end position="162"/>
    </location>
</feature>
<feature type="transmembrane region" description="Helical" evidence="5">
    <location>
        <begin position="336"/>
        <end position="353"/>
    </location>
</feature>
<evidence type="ECO:0000313" key="7">
    <source>
        <dbReference type="EMBL" id="ODV92885.1"/>
    </source>
</evidence>
<evidence type="ECO:0000256" key="5">
    <source>
        <dbReference type="SAM" id="Phobius"/>
    </source>
</evidence>
<feature type="transmembrane region" description="Helical" evidence="5">
    <location>
        <begin position="174"/>
        <end position="195"/>
    </location>
</feature>
<dbReference type="Proteomes" id="UP000095023">
    <property type="component" value="Unassembled WGS sequence"/>
</dbReference>
<accession>A0A1E4TM98</accession>